<evidence type="ECO:0000313" key="3">
    <source>
        <dbReference type="EMBL" id="KFC17846.1"/>
    </source>
</evidence>
<protein>
    <submittedName>
        <fullName evidence="3">Uncharacterized protein</fullName>
    </submittedName>
</protein>
<keyword evidence="2" id="KW-0732">Signal</keyword>
<dbReference type="SMART" id="SM00028">
    <property type="entry name" value="TPR"/>
    <property type="match status" value="3"/>
</dbReference>
<dbReference type="Gene3D" id="1.25.40.10">
    <property type="entry name" value="Tetratricopeptide repeat domain"/>
    <property type="match status" value="2"/>
</dbReference>
<keyword evidence="1" id="KW-1133">Transmembrane helix</keyword>
<dbReference type="InterPro" id="IPR011990">
    <property type="entry name" value="TPR-like_helical_dom_sf"/>
</dbReference>
<feature type="signal peptide" evidence="2">
    <location>
        <begin position="1"/>
        <end position="26"/>
    </location>
</feature>
<dbReference type="InterPro" id="IPR019734">
    <property type="entry name" value="TPR_rpt"/>
</dbReference>
<feature type="chain" id="PRO_5001786577" evidence="2">
    <location>
        <begin position="27"/>
        <end position="406"/>
    </location>
</feature>
<reference evidence="3 4" key="1">
    <citation type="submission" date="2014-07" db="EMBL/GenBank/DDBJ databases">
        <title>Epilithonimonas lactis LMG 22401 Genome.</title>
        <authorList>
            <person name="Pipes S.E."/>
            <person name="Stropko S.J."/>
        </authorList>
    </citation>
    <scope>NUCLEOTIDE SEQUENCE [LARGE SCALE GENOMIC DNA]</scope>
    <source>
        <strain evidence="3 4">LMG 24401</strain>
    </source>
</reference>
<dbReference type="AlphaFoldDB" id="A0A085B5V1"/>
<name>A0A085B5V1_9FLAO</name>
<dbReference type="OrthoDB" id="1017207at2"/>
<proteinExistence type="predicted"/>
<dbReference type="eggNOG" id="COG2771">
    <property type="taxonomic scope" value="Bacteria"/>
</dbReference>
<dbReference type="STRING" id="421072.SAMN04488097_2968"/>
<dbReference type="RefSeq" id="WP_034979919.1">
    <property type="nucleotide sequence ID" value="NZ_FOFI01000004.1"/>
</dbReference>
<feature type="transmembrane region" description="Helical" evidence="1">
    <location>
        <begin position="344"/>
        <end position="366"/>
    </location>
</feature>
<evidence type="ECO:0000256" key="2">
    <source>
        <dbReference type="SAM" id="SignalP"/>
    </source>
</evidence>
<gene>
    <name evidence="3" type="ORF">IO89_20030</name>
</gene>
<organism evidence="3 4">
    <name type="scientific">Epilithonimonas lactis</name>
    <dbReference type="NCBI Taxonomy" id="421072"/>
    <lineage>
        <taxon>Bacteria</taxon>
        <taxon>Pseudomonadati</taxon>
        <taxon>Bacteroidota</taxon>
        <taxon>Flavobacteriia</taxon>
        <taxon>Flavobacteriales</taxon>
        <taxon>Weeksellaceae</taxon>
        <taxon>Chryseobacterium group</taxon>
        <taxon>Epilithonimonas</taxon>
    </lineage>
</organism>
<sequence>MILKKNFSVKALLLFVFILCISCSDSPNESDKKIDALLVKSKKEFDDLDYLGMVKYAKEAETVALTTKNTQKLPYIYLELADGFACLEFQKESITYLNKIMTLDFDKKPKEFEARMNHIYSWNYLELGLGKQALDYNRKNVLLLKNIEDKAGLKYLAQTYENIAFHYYSQEITDSSFYYFNKQEEILRKFPEKETFISKATIYSLKGYLFLEQKKQPDSARSYFQKALVLRKKHNDRYLDREYLGLGECSFLEGDYKKALEYYLKAEKNVKEKNAEFNENNDINQVLTKVYEALNDTEKQTYYLKKYKQFNDSVKVTQKQSTDEAVSVMMDRKAEENSGLRKSYTTLLIIICIVLSVSGILIFVYFRRSQVSSNYHRLISIEINKQIAVNVLFTAIFFVFVFFINS</sequence>
<evidence type="ECO:0000256" key="1">
    <source>
        <dbReference type="SAM" id="Phobius"/>
    </source>
</evidence>
<keyword evidence="4" id="KW-1185">Reference proteome</keyword>
<keyword evidence="1" id="KW-0812">Transmembrane</keyword>
<dbReference type="SUPFAM" id="SSF48452">
    <property type="entry name" value="TPR-like"/>
    <property type="match status" value="1"/>
</dbReference>
<dbReference type="Proteomes" id="UP000028623">
    <property type="component" value="Unassembled WGS sequence"/>
</dbReference>
<keyword evidence="1" id="KW-0472">Membrane</keyword>
<comment type="caution">
    <text evidence="3">The sequence shown here is derived from an EMBL/GenBank/DDBJ whole genome shotgun (WGS) entry which is preliminary data.</text>
</comment>
<feature type="transmembrane region" description="Helical" evidence="1">
    <location>
        <begin position="387"/>
        <end position="404"/>
    </location>
</feature>
<evidence type="ECO:0000313" key="4">
    <source>
        <dbReference type="Proteomes" id="UP000028623"/>
    </source>
</evidence>
<accession>A0A085B5V1</accession>
<dbReference type="EMBL" id="JPLY01000011">
    <property type="protein sequence ID" value="KFC17846.1"/>
    <property type="molecule type" value="Genomic_DNA"/>
</dbReference>